<evidence type="ECO:0000256" key="1">
    <source>
        <dbReference type="SAM" id="Phobius"/>
    </source>
</evidence>
<dbReference type="Proteomes" id="UP000267208">
    <property type="component" value="Chromosome"/>
</dbReference>
<keyword evidence="3" id="KW-1185">Reference proteome</keyword>
<proteinExistence type="predicted"/>
<gene>
    <name evidence="2" type="ORF">D1B17_04105</name>
</gene>
<organism evidence="2 3">
    <name type="scientific">Companilactobacillus zhachilii</name>
    <dbReference type="NCBI Taxonomy" id="2304606"/>
    <lineage>
        <taxon>Bacteria</taxon>
        <taxon>Bacillati</taxon>
        <taxon>Bacillota</taxon>
        <taxon>Bacilli</taxon>
        <taxon>Lactobacillales</taxon>
        <taxon>Lactobacillaceae</taxon>
        <taxon>Companilactobacillus</taxon>
    </lineage>
</organism>
<keyword evidence="1" id="KW-0812">Transmembrane</keyword>
<dbReference type="KEGG" id="lzh:D1B17_04105"/>
<feature type="transmembrane region" description="Helical" evidence="1">
    <location>
        <begin position="20"/>
        <end position="39"/>
    </location>
</feature>
<feature type="transmembrane region" description="Helical" evidence="1">
    <location>
        <begin position="45"/>
        <end position="61"/>
    </location>
</feature>
<sequence>MIIVKYLTHSTNDASKFVKFIYLLYRVIALGMLVSQAWLGRGNNILIVLLTLVLFEIPAIIENKFKIMIPDILEFVIISFIFSSTILGELSDFYGHLPLWDTGLHVLNGFLAAGVGYSSIYLLNEGMTSIRLTPIFIALTSFCFSMTIGVMWEFGEFTADQWLNTDMQKDRIVQKVNSVELADKANTVEHVKKIDRTTIHTKDKKNIVVKGGYLDIGLIDTMKDLFVNLIGAIFFSIFGYFYSASHSRRYKFIRNFMVTKEEH</sequence>
<keyword evidence="1" id="KW-1133">Transmembrane helix</keyword>
<evidence type="ECO:0000313" key="3">
    <source>
        <dbReference type="Proteomes" id="UP000267208"/>
    </source>
</evidence>
<dbReference type="InterPro" id="IPR014509">
    <property type="entry name" value="YjdF-like"/>
</dbReference>
<dbReference type="RefSeq" id="WP_120142104.1">
    <property type="nucleotide sequence ID" value="NZ_CP031933.2"/>
</dbReference>
<reference evidence="3" key="1">
    <citation type="submission" date="2018-08" db="EMBL/GenBank/DDBJ databases">
        <title>Genome of Lactobacillus sp. HBUAS52074.</title>
        <authorList>
            <person name="Guo Z."/>
            <person name="Zhang Z.D."/>
        </authorList>
    </citation>
    <scope>NUCLEOTIDE SEQUENCE [LARGE SCALE GENOMIC DNA]</scope>
    <source>
        <strain evidence="3">HBUAS52074</strain>
    </source>
</reference>
<feature type="transmembrane region" description="Helical" evidence="1">
    <location>
        <begin position="135"/>
        <end position="154"/>
    </location>
</feature>
<dbReference type="Pfam" id="PF09997">
    <property type="entry name" value="DUF2238"/>
    <property type="match status" value="1"/>
</dbReference>
<protein>
    <submittedName>
        <fullName evidence="2">Uncharacterized protein</fullName>
    </submittedName>
</protein>
<dbReference type="AlphaFoldDB" id="A0A386PU14"/>
<feature type="transmembrane region" description="Helical" evidence="1">
    <location>
        <begin position="225"/>
        <end position="244"/>
    </location>
</feature>
<accession>A0A386PU14</accession>
<evidence type="ECO:0000313" key="2">
    <source>
        <dbReference type="EMBL" id="AYE37857.1"/>
    </source>
</evidence>
<name>A0A386PU14_9LACO</name>
<dbReference type="EMBL" id="CP031933">
    <property type="protein sequence ID" value="AYE37857.1"/>
    <property type="molecule type" value="Genomic_DNA"/>
</dbReference>
<feature type="transmembrane region" description="Helical" evidence="1">
    <location>
        <begin position="73"/>
        <end position="91"/>
    </location>
</feature>
<dbReference type="OrthoDB" id="4966203at2"/>
<keyword evidence="1" id="KW-0472">Membrane</keyword>
<feature type="transmembrane region" description="Helical" evidence="1">
    <location>
        <begin position="103"/>
        <end position="123"/>
    </location>
</feature>